<evidence type="ECO:0008006" key="3">
    <source>
        <dbReference type="Google" id="ProtNLM"/>
    </source>
</evidence>
<protein>
    <recommendedName>
        <fullName evidence="3">Rubrerythrin</fullName>
    </recommendedName>
</protein>
<keyword evidence="2" id="KW-1185">Reference proteome</keyword>
<dbReference type="InterPro" id="IPR009078">
    <property type="entry name" value="Ferritin-like_SF"/>
</dbReference>
<name>A0A495VBD2_9GAMM</name>
<gene>
    <name evidence="1" type="ORF">BDD21_3433</name>
</gene>
<evidence type="ECO:0000313" key="1">
    <source>
        <dbReference type="EMBL" id="RKT45943.1"/>
    </source>
</evidence>
<evidence type="ECO:0000313" key="2">
    <source>
        <dbReference type="Proteomes" id="UP000274556"/>
    </source>
</evidence>
<dbReference type="EMBL" id="RBXL01000001">
    <property type="protein sequence ID" value="RKT45943.1"/>
    <property type="molecule type" value="Genomic_DNA"/>
</dbReference>
<reference evidence="1 2" key="1">
    <citation type="submission" date="2018-10" db="EMBL/GenBank/DDBJ databases">
        <title>Genomic Encyclopedia of Archaeal and Bacterial Type Strains, Phase II (KMG-II): from individual species to whole genera.</title>
        <authorList>
            <person name="Goeker M."/>
        </authorList>
    </citation>
    <scope>NUCLEOTIDE SEQUENCE [LARGE SCALE GENOMIC DNA]</scope>
    <source>
        <strain evidence="1 2">DSM 235</strain>
    </source>
</reference>
<organism evidence="1 2">
    <name type="scientific">Thiocapsa rosea</name>
    <dbReference type="NCBI Taxonomy" id="69360"/>
    <lineage>
        <taxon>Bacteria</taxon>
        <taxon>Pseudomonadati</taxon>
        <taxon>Pseudomonadota</taxon>
        <taxon>Gammaproteobacteria</taxon>
        <taxon>Chromatiales</taxon>
        <taxon>Chromatiaceae</taxon>
        <taxon>Thiocapsa</taxon>
    </lineage>
</organism>
<dbReference type="SUPFAM" id="SSF47240">
    <property type="entry name" value="Ferritin-like"/>
    <property type="match status" value="1"/>
</dbReference>
<accession>A0A495VBD2</accession>
<sequence>MQAVIDRGFCLKNPVKIVQLFGLDVFIGMLLSKDKTLLQRIAEKYQARRVPMPGAVGNAYKLSALFEFRVAHIYAAMAERFKSNPDVHRFFLDLRDEEMEHGRLMLACLYQVAVNREVEFVPSVRDREMRESLKALREVERRVPEMSLDEAFKVTNELEAGEVNVIFGRLLTQVGRAETELFAEQLKGAQSHPESVPRRIKELKARLVRNGLAAAA</sequence>
<dbReference type="AlphaFoldDB" id="A0A495VBD2"/>
<dbReference type="Proteomes" id="UP000274556">
    <property type="component" value="Unassembled WGS sequence"/>
</dbReference>
<comment type="caution">
    <text evidence="1">The sequence shown here is derived from an EMBL/GenBank/DDBJ whole genome shotgun (WGS) entry which is preliminary data.</text>
</comment>
<dbReference type="OrthoDB" id="5761853at2"/>
<proteinExistence type="predicted"/>
<dbReference type="RefSeq" id="WP_120798129.1">
    <property type="nucleotide sequence ID" value="NZ_RBXL01000001.1"/>
</dbReference>